<keyword evidence="2" id="KW-1185">Reference proteome</keyword>
<sequence length="142" mass="16412">MSVSHNDLNLLDRSHLFSELAKGRAPLANYTINCYQYTMGYYLTDGIYPQWATLVQTISQPQGLKRQLFATIQEAYRKDVERAFGVLQAYFAIVHGLARFRSHEDLGYIMKMCIILYKMIIEDEHDDSVDDDYDALEMATLV</sequence>
<evidence type="ECO:0000313" key="2">
    <source>
        <dbReference type="Proteomes" id="UP000655225"/>
    </source>
</evidence>
<name>A0A835DGB9_TETSI</name>
<dbReference type="OMA" id="ANYTINC"/>
<dbReference type="AlphaFoldDB" id="A0A835DGB9"/>
<dbReference type="Proteomes" id="UP000655225">
    <property type="component" value="Unassembled WGS sequence"/>
</dbReference>
<dbReference type="PANTHER" id="PTHR47150">
    <property type="entry name" value="OS12G0169200 PROTEIN"/>
    <property type="match status" value="1"/>
</dbReference>
<comment type="caution">
    <text evidence="1">The sequence shown here is derived from an EMBL/GenBank/DDBJ whole genome shotgun (WGS) entry which is preliminary data.</text>
</comment>
<organism evidence="1 2">
    <name type="scientific">Tetracentron sinense</name>
    <name type="common">Spur-leaf</name>
    <dbReference type="NCBI Taxonomy" id="13715"/>
    <lineage>
        <taxon>Eukaryota</taxon>
        <taxon>Viridiplantae</taxon>
        <taxon>Streptophyta</taxon>
        <taxon>Embryophyta</taxon>
        <taxon>Tracheophyta</taxon>
        <taxon>Spermatophyta</taxon>
        <taxon>Magnoliopsida</taxon>
        <taxon>Trochodendrales</taxon>
        <taxon>Trochodendraceae</taxon>
        <taxon>Tetracentron</taxon>
    </lineage>
</organism>
<proteinExistence type="predicted"/>
<accession>A0A835DGB9</accession>
<gene>
    <name evidence="1" type="ORF">HHK36_013312</name>
</gene>
<dbReference type="Pfam" id="PF04827">
    <property type="entry name" value="Plant_tran"/>
    <property type="match status" value="1"/>
</dbReference>
<evidence type="ECO:0000313" key="1">
    <source>
        <dbReference type="EMBL" id="KAF8402358.1"/>
    </source>
</evidence>
<dbReference type="EMBL" id="JABCRI010000008">
    <property type="protein sequence ID" value="KAF8402358.1"/>
    <property type="molecule type" value="Genomic_DNA"/>
</dbReference>
<reference evidence="1 2" key="1">
    <citation type="submission" date="2020-04" db="EMBL/GenBank/DDBJ databases">
        <title>Plant Genome Project.</title>
        <authorList>
            <person name="Zhang R.-G."/>
        </authorList>
    </citation>
    <scope>NUCLEOTIDE SEQUENCE [LARGE SCALE GENOMIC DNA]</scope>
    <source>
        <strain evidence="1">YNK0</strain>
        <tissue evidence="1">Leaf</tissue>
    </source>
</reference>
<dbReference type="OrthoDB" id="1926684at2759"/>
<dbReference type="InterPro" id="IPR006912">
    <property type="entry name" value="Harbinger_derived_prot"/>
</dbReference>
<dbReference type="PANTHER" id="PTHR47150:SF7">
    <property type="entry name" value="NUCLEASE"/>
    <property type="match status" value="1"/>
</dbReference>
<protein>
    <submittedName>
        <fullName evidence="1">Uncharacterized protein</fullName>
    </submittedName>
</protein>